<name>A0A238L7Q2_9RHOB</name>
<dbReference type="AlphaFoldDB" id="A0A238L7Q2"/>
<evidence type="ECO:0000313" key="1">
    <source>
        <dbReference type="EMBL" id="SMX50402.1"/>
    </source>
</evidence>
<dbReference type="OrthoDB" id="7868867at2"/>
<protein>
    <submittedName>
        <fullName evidence="1">Uncharacterized protein</fullName>
    </submittedName>
</protein>
<accession>A0A238L7Q2</accession>
<keyword evidence="2" id="KW-1185">Reference proteome</keyword>
<dbReference type="Proteomes" id="UP000220836">
    <property type="component" value="Unassembled WGS sequence"/>
</dbReference>
<dbReference type="EMBL" id="FXYH01000031">
    <property type="protein sequence ID" value="SMX50402.1"/>
    <property type="molecule type" value="Genomic_DNA"/>
</dbReference>
<gene>
    <name evidence="1" type="ORF">PEV8663_04631</name>
</gene>
<reference evidence="1 2" key="1">
    <citation type="submission" date="2017-05" db="EMBL/GenBank/DDBJ databases">
        <authorList>
            <person name="Song R."/>
            <person name="Chenine A.L."/>
            <person name="Ruprecht R.M."/>
        </authorList>
    </citation>
    <scope>NUCLEOTIDE SEQUENCE [LARGE SCALE GENOMIC DNA]</scope>
    <source>
        <strain evidence="1 2">CECT 8663</strain>
    </source>
</reference>
<organism evidence="1 2">
    <name type="scientific">Pelagimonas varians</name>
    <dbReference type="NCBI Taxonomy" id="696760"/>
    <lineage>
        <taxon>Bacteria</taxon>
        <taxon>Pseudomonadati</taxon>
        <taxon>Pseudomonadota</taxon>
        <taxon>Alphaproteobacteria</taxon>
        <taxon>Rhodobacterales</taxon>
        <taxon>Roseobacteraceae</taxon>
        <taxon>Pelagimonas</taxon>
    </lineage>
</organism>
<sequence length="120" mass="13760">MRYAEITKPNLLQDAFYTYRRNNLANSEGAFSQCVLGQRPNYYSSMMARGRRPSLKVMKALLDTTMLITDRLFANPHYGQPYAMALNQAYEELEQLSQDIAVKLELQVVADQWDCADGKL</sequence>
<proteinExistence type="predicted"/>
<dbReference type="RefSeq" id="WP_097807031.1">
    <property type="nucleotide sequence ID" value="NZ_FXYH01000031.1"/>
</dbReference>
<evidence type="ECO:0000313" key="2">
    <source>
        <dbReference type="Proteomes" id="UP000220836"/>
    </source>
</evidence>